<feature type="signal peptide" evidence="1">
    <location>
        <begin position="1"/>
        <end position="24"/>
    </location>
</feature>
<proteinExistence type="predicted"/>
<comment type="caution">
    <text evidence="2">The sequence shown here is derived from an EMBL/GenBank/DDBJ whole genome shotgun (WGS) entry which is preliminary data.</text>
</comment>
<accession>R7ZNP0</accession>
<feature type="chain" id="PRO_5004450997" description="Secreted protein" evidence="1">
    <location>
        <begin position="25"/>
        <end position="228"/>
    </location>
</feature>
<evidence type="ECO:0000313" key="2">
    <source>
        <dbReference type="EMBL" id="EON75736.1"/>
    </source>
</evidence>
<reference evidence="2 3" key="1">
    <citation type="submission" date="2013-02" db="EMBL/GenBank/DDBJ databases">
        <title>A novel strain isolated from Lonar lake, Maharashtra, India.</title>
        <authorList>
            <person name="Singh A."/>
        </authorList>
    </citation>
    <scope>NUCLEOTIDE SEQUENCE [LARGE SCALE GENOMIC DNA]</scope>
    <source>
        <strain evidence="2 3">AK24</strain>
    </source>
</reference>
<organism evidence="2 3">
    <name type="scientific">Lunatimonas lonarensis</name>
    <dbReference type="NCBI Taxonomy" id="1232681"/>
    <lineage>
        <taxon>Bacteria</taxon>
        <taxon>Pseudomonadati</taxon>
        <taxon>Bacteroidota</taxon>
        <taxon>Cytophagia</taxon>
        <taxon>Cytophagales</taxon>
        <taxon>Cyclobacteriaceae</taxon>
    </lineage>
</organism>
<evidence type="ECO:0008006" key="4">
    <source>
        <dbReference type="Google" id="ProtNLM"/>
    </source>
</evidence>
<evidence type="ECO:0000313" key="3">
    <source>
        <dbReference type="Proteomes" id="UP000013909"/>
    </source>
</evidence>
<dbReference type="AlphaFoldDB" id="R7ZNP0"/>
<gene>
    <name evidence="2" type="ORF">ADIS_3768</name>
</gene>
<keyword evidence="3" id="KW-1185">Reference proteome</keyword>
<dbReference type="PATRIC" id="fig|1288963.3.peg.3759"/>
<keyword evidence="1" id="KW-0732">Signal</keyword>
<dbReference type="STRING" id="1232681.ADIS_3768"/>
<dbReference type="RefSeq" id="WP_010855897.1">
    <property type="nucleotide sequence ID" value="NZ_AQHR01000097.1"/>
</dbReference>
<name>R7ZNP0_9BACT</name>
<dbReference type="Proteomes" id="UP000013909">
    <property type="component" value="Unassembled WGS sequence"/>
</dbReference>
<protein>
    <recommendedName>
        <fullName evidence="4">Secreted protein</fullName>
    </recommendedName>
</protein>
<evidence type="ECO:0000256" key="1">
    <source>
        <dbReference type="SAM" id="SignalP"/>
    </source>
</evidence>
<sequence>MLKLLIALSLSLTLPLLFSPNASFLPIFTQEQEPVDDLERYAVNKEIPDEIRAVTLEALSYFPDLLDVKIEFQFKETINGSVMQAQPKVFSVIFNNKDTRSYRVKVSRNLHFEDDGYLPIEELPKDVLLGWIGHELGHIMDYLDRSSTNLLHFGAKYFCSQKFITQAEINADTYAVSAGLGKQIITHKQFVLNHDMLSEDYKEKIRRLYLSPSQIMTMIDDDDLEKIN</sequence>
<dbReference type="EMBL" id="AQHR01000097">
    <property type="protein sequence ID" value="EON75736.1"/>
    <property type="molecule type" value="Genomic_DNA"/>
</dbReference>